<dbReference type="Proteomes" id="UP000318010">
    <property type="component" value="Unassembled WGS sequence"/>
</dbReference>
<reference evidence="5 6" key="1">
    <citation type="submission" date="2019-07" db="EMBL/GenBank/DDBJ databases">
        <authorList>
            <person name="Kim J."/>
        </authorList>
    </citation>
    <scope>NUCLEOTIDE SEQUENCE [LARGE SCALE GENOMIC DNA]</scope>
    <source>
        <strain evidence="5 6">MJ1a</strain>
    </source>
</reference>
<accession>A0A563U705</accession>
<evidence type="ECO:0000256" key="4">
    <source>
        <dbReference type="ARBA" id="ARBA00023136"/>
    </source>
</evidence>
<keyword evidence="6" id="KW-1185">Reference proteome</keyword>
<comment type="subcellular location">
    <subcellularLocation>
        <location evidence="1">Cell membrane</location>
    </subcellularLocation>
</comment>
<dbReference type="EMBL" id="VOEI01000002">
    <property type="protein sequence ID" value="TWR27130.1"/>
    <property type="molecule type" value="Genomic_DNA"/>
</dbReference>
<evidence type="ECO:0000256" key="1">
    <source>
        <dbReference type="ARBA" id="ARBA00004236"/>
    </source>
</evidence>
<dbReference type="OrthoDB" id="5292493at2"/>
<dbReference type="InterPro" id="IPR009722">
    <property type="entry name" value="YjiK/CarP"/>
</dbReference>
<dbReference type="AlphaFoldDB" id="A0A563U705"/>
<dbReference type="InterPro" id="IPR011042">
    <property type="entry name" value="6-blade_b-propeller_TolB-like"/>
</dbReference>
<proteinExistence type="inferred from homology"/>
<gene>
    <name evidence="5" type="ORF">FPZ42_08845</name>
</gene>
<comment type="similarity">
    <text evidence="2">Belongs to the YjiK family.</text>
</comment>
<keyword evidence="3" id="KW-1003">Cell membrane</keyword>
<dbReference type="PROSITE" id="PS51257">
    <property type="entry name" value="PROKAR_LIPOPROTEIN"/>
    <property type="match status" value="1"/>
</dbReference>
<dbReference type="GO" id="GO:0005886">
    <property type="term" value="C:plasma membrane"/>
    <property type="evidence" value="ECO:0007669"/>
    <property type="project" value="UniProtKB-SubCell"/>
</dbReference>
<dbReference type="Pfam" id="PF06977">
    <property type="entry name" value="SdiA-regulated"/>
    <property type="match status" value="1"/>
</dbReference>
<evidence type="ECO:0000256" key="3">
    <source>
        <dbReference type="ARBA" id="ARBA00022475"/>
    </source>
</evidence>
<dbReference type="Gene3D" id="2.120.10.30">
    <property type="entry name" value="TolB, C-terminal domain"/>
    <property type="match status" value="1"/>
</dbReference>
<dbReference type="SUPFAM" id="SSF101898">
    <property type="entry name" value="NHL repeat"/>
    <property type="match status" value="1"/>
</dbReference>
<evidence type="ECO:0000256" key="2">
    <source>
        <dbReference type="ARBA" id="ARBA00009852"/>
    </source>
</evidence>
<sequence length="283" mass="31187">MKKLSYLITILFIGVTTVSCGQGKSASGNLPGYDLNHPVKYDMPADLLEISGIAFNNGDASTIYAEQDEDGKLFWFKPGGKNISHTKFGKHGDYEDVAIMNNYAILMRSDANFYTFPLSGIHTKDASGVQEFKQLLPAGEYEGMHAYGGKLYVLCKIGKGVDHNKICNGYVVSLASNGSLNKTGNFSIDVKKIAALAGAKKMKFHPSALAKNPLTRQWYILSSVNKMIVVTDANWNVQQIYPIDPNMFLQPEGMAFDNQGNLYISNEGSKTQPGNILLFKYKR</sequence>
<name>A0A563U705_9SPHI</name>
<keyword evidence="4" id="KW-0472">Membrane</keyword>
<comment type="caution">
    <text evidence="5">The sequence shown here is derived from an EMBL/GenBank/DDBJ whole genome shotgun (WGS) entry which is preliminary data.</text>
</comment>
<evidence type="ECO:0000313" key="6">
    <source>
        <dbReference type="Proteomes" id="UP000318010"/>
    </source>
</evidence>
<protein>
    <submittedName>
        <fullName evidence="5">SdiA-regulated family protein</fullName>
    </submittedName>
</protein>
<evidence type="ECO:0000313" key="5">
    <source>
        <dbReference type="EMBL" id="TWR27130.1"/>
    </source>
</evidence>
<dbReference type="RefSeq" id="WP_146270446.1">
    <property type="nucleotide sequence ID" value="NZ_VOEI01000002.1"/>
</dbReference>
<organism evidence="5 6">
    <name type="scientific">Mucilaginibacter achroorhodeus</name>
    <dbReference type="NCBI Taxonomy" id="2599294"/>
    <lineage>
        <taxon>Bacteria</taxon>
        <taxon>Pseudomonadati</taxon>
        <taxon>Bacteroidota</taxon>
        <taxon>Sphingobacteriia</taxon>
        <taxon>Sphingobacteriales</taxon>
        <taxon>Sphingobacteriaceae</taxon>
        <taxon>Mucilaginibacter</taxon>
    </lineage>
</organism>